<keyword evidence="6" id="KW-1185">Reference proteome</keyword>
<dbReference type="RefSeq" id="WP_085497127.1">
    <property type="nucleotide sequence ID" value="NZ_FXAZ01000006.1"/>
</dbReference>
<dbReference type="Proteomes" id="UP000193834">
    <property type="component" value="Unassembled WGS sequence"/>
</dbReference>
<dbReference type="PANTHER" id="PTHR48081">
    <property type="entry name" value="AB HYDROLASE SUPERFAMILY PROTEIN C4A8.06C"/>
    <property type="match status" value="1"/>
</dbReference>
<evidence type="ECO:0000256" key="3">
    <source>
        <dbReference type="PROSITE-ProRule" id="PRU10038"/>
    </source>
</evidence>
<feature type="active site" evidence="3">
    <location>
        <position position="156"/>
    </location>
</feature>
<dbReference type="PANTHER" id="PTHR48081:SF8">
    <property type="entry name" value="ALPHA_BETA HYDROLASE FOLD-3 DOMAIN-CONTAINING PROTEIN-RELATED"/>
    <property type="match status" value="1"/>
</dbReference>
<dbReference type="STRING" id="1852522.SAMN06295960_3942"/>
<accession>A0A1X7LNT1</accession>
<evidence type="ECO:0000256" key="2">
    <source>
        <dbReference type="ARBA" id="ARBA00022801"/>
    </source>
</evidence>
<evidence type="ECO:0000256" key="1">
    <source>
        <dbReference type="ARBA" id="ARBA00010515"/>
    </source>
</evidence>
<dbReference type="InterPro" id="IPR050300">
    <property type="entry name" value="GDXG_lipolytic_enzyme"/>
</dbReference>
<dbReference type="InterPro" id="IPR033140">
    <property type="entry name" value="Lipase_GDXG_put_SER_AS"/>
</dbReference>
<dbReference type="InterPro" id="IPR013094">
    <property type="entry name" value="AB_hydrolase_3"/>
</dbReference>
<reference evidence="5 6" key="1">
    <citation type="submission" date="2017-04" db="EMBL/GenBank/DDBJ databases">
        <authorList>
            <person name="Afonso C.L."/>
            <person name="Miller P.J."/>
            <person name="Scott M.A."/>
            <person name="Spackman E."/>
            <person name="Goraichik I."/>
            <person name="Dimitrov K.M."/>
            <person name="Suarez D.L."/>
            <person name="Swayne D.E."/>
        </authorList>
    </citation>
    <scope>NUCLEOTIDE SEQUENCE [LARGE SCALE GENOMIC DNA]</scope>
    <source>
        <strain evidence="5 6">11</strain>
    </source>
</reference>
<dbReference type="InterPro" id="IPR029058">
    <property type="entry name" value="AB_hydrolase_fold"/>
</dbReference>
<evidence type="ECO:0000313" key="5">
    <source>
        <dbReference type="EMBL" id="SMG55556.1"/>
    </source>
</evidence>
<dbReference type="OrthoDB" id="9815425at2"/>
<gene>
    <name evidence="5" type="ORF">SAMN06295960_3942</name>
</gene>
<dbReference type="FunFam" id="3.40.50.1820:FF:000089">
    <property type="entry name" value="Alpha/beta hydrolase"/>
    <property type="match status" value="1"/>
</dbReference>
<dbReference type="AlphaFoldDB" id="A0A1X7LNT1"/>
<dbReference type="GO" id="GO:0016787">
    <property type="term" value="F:hydrolase activity"/>
    <property type="evidence" value="ECO:0007669"/>
    <property type="project" value="UniProtKB-KW"/>
</dbReference>
<proteinExistence type="inferred from homology"/>
<evidence type="ECO:0000313" key="6">
    <source>
        <dbReference type="Proteomes" id="UP000193834"/>
    </source>
</evidence>
<protein>
    <submittedName>
        <fullName evidence="5">Acetyl esterase</fullName>
    </submittedName>
</protein>
<evidence type="ECO:0000259" key="4">
    <source>
        <dbReference type="Pfam" id="PF07859"/>
    </source>
</evidence>
<dbReference type="SUPFAM" id="SSF53474">
    <property type="entry name" value="alpha/beta-Hydrolases"/>
    <property type="match status" value="1"/>
</dbReference>
<sequence>MALLHKLEPGIRNLVEAFIESGRPSAREQSIEERRQGYLNTIDLAGDAVPVREIAEHTIDGIRLRLYKPSEQVKLPVMVYYHGGCFVSGDFDTHDRQLRQLANLGNALVIAVEYRLAPEHIYPAAHDDAFKAAGLVREHALSWGGDPDDITIAGDSAGGHLALVTCLRLKAQGDWLPKRQVLIYPMLDASGASGSYETNGDDYVITRDTLLSGFEVYLAGLPTNHPEASPLHRDDFEGLPETQIITAEFDPLVDEGEALYHRLLEAGVHAQCRRYLGVNHGFFQLGAISGAGRTAIQDVASIIARTSRHTMF</sequence>
<name>A0A1X7LNT1_9BACL</name>
<dbReference type="PROSITE" id="PS01174">
    <property type="entry name" value="LIPASE_GDXG_SER"/>
    <property type="match status" value="1"/>
</dbReference>
<feature type="domain" description="Alpha/beta hydrolase fold-3" evidence="4">
    <location>
        <begin position="78"/>
        <end position="283"/>
    </location>
</feature>
<dbReference type="Pfam" id="PF07859">
    <property type="entry name" value="Abhydrolase_3"/>
    <property type="match status" value="1"/>
</dbReference>
<dbReference type="Gene3D" id="3.40.50.1820">
    <property type="entry name" value="alpha/beta hydrolase"/>
    <property type="match status" value="1"/>
</dbReference>
<organism evidence="5 6">
    <name type="scientific">Paenibacillus aquistagni</name>
    <dbReference type="NCBI Taxonomy" id="1852522"/>
    <lineage>
        <taxon>Bacteria</taxon>
        <taxon>Bacillati</taxon>
        <taxon>Bacillota</taxon>
        <taxon>Bacilli</taxon>
        <taxon>Bacillales</taxon>
        <taxon>Paenibacillaceae</taxon>
        <taxon>Paenibacillus</taxon>
    </lineage>
</organism>
<comment type="similarity">
    <text evidence="1">Belongs to the 'GDXG' lipolytic enzyme family.</text>
</comment>
<dbReference type="EMBL" id="FXAZ01000006">
    <property type="protein sequence ID" value="SMG55556.1"/>
    <property type="molecule type" value="Genomic_DNA"/>
</dbReference>
<keyword evidence="2" id="KW-0378">Hydrolase</keyword>